<dbReference type="InterPro" id="IPR056059">
    <property type="entry name" value="DUF7642"/>
</dbReference>
<dbReference type="Pfam" id="PF24649">
    <property type="entry name" value="DUF7642"/>
    <property type="match status" value="1"/>
</dbReference>
<reference evidence="2" key="1">
    <citation type="submission" date="2022-06" db="EMBL/GenBank/DDBJ databases">
        <title>Uncovering the hologenomic basis of an extraordinary plant invasion.</title>
        <authorList>
            <person name="Bieker V.C."/>
            <person name="Martin M.D."/>
            <person name="Gilbert T."/>
            <person name="Hodgins K."/>
            <person name="Battlay P."/>
            <person name="Petersen B."/>
            <person name="Wilson J."/>
        </authorList>
    </citation>
    <scope>NUCLEOTIDE SEQUENCE</scope>
    <source>
        <strain evidence="2">AA19_3_7</strain>
        <tissue evidence="2">Leaf</tissue>
    </source>
</reference>
<dbReference type="EMBL" id="JAMZMK010007395">
    <property type="protein sequence ID" value="KAI7744997.1"/>
    <property type="molecule type" value="Genomic_DNA"/>
</dbReference>
<keyword evidence="3" id="KW-1185">Reference proteome</keyword>
<sequence>VLGILSNPAILSSTSDKLWNHNRGEQADGITNMALPASMLFAKPTMSKPQLNLIACNECLESIYTFRLESVAQGKASYVDELQIQGVFNPTLLRKNNDLGRVPLSLLKDKSTCLRSASFDIDAVSLKHIGTTLYKELMLEGSENRSDVGLG</sequence>
<organism evidence="2 3">
    <name type="scientific">Ambrosia artemisiifolia</name>
    <name type="common">Common ragweed</name>
    <dbReference type="NCBI Taxonomy" id="4212"/>
    <lineage>
        <taxon>Eukaryota</taxon>
        <taxon>Viridiplantae</taxon>
        <taxon>Streptophyta</taxon>
        <taxon>Embryophyta</taxon>
        <taxon>Tracheophyta</taxon>
        <taxon>Spermatophyta</taxon>
        <taxon>Magnoliopsida</taxon>
        <taxon>eudicotyledons</taxon>
        <taxon>Gunneridae</taxon>
        <taxon>Pentapetalae</taxon>
        <taxon>asterids</taxon>
        <taxon>campanulids</taxon>
        <taxon>Asterales</taxon>
        <taxon>Asteraceae</taxon>
        <taxon>Asteroideae</taxon>
        <taxon>Heliantheae alliance</taxon>
        <taxon>Heliantheae</taxon>
        <taxon>Ambrosia</taxon>
    </lineage>
</organism>
<feature type="domain" description="DUF7642" evidence="1">
    <location>
        <begin position="62"/>
        <end position="96"/>
    </location>
</feature>
<evidence type="ECO:0000259" key="1">
    <source>
        <dbReference type="Pfam" id="PF24649"/>
    </source>
</evidence>
<feature type="non-terminal residue" evidence="2">
    <location>
        <position position="1"/>
    </location>
</feature>
<evidence type="ECO:0000313" key="2">
    <source>
        <dbReference type="EMBL" id="KAI7744997.1"/>
    </source>
</evidence>
<accession>A0AAD5CNR8</accession>
<evidence type="ECO:0000313" key="3">
    <source>
        <dbReference type="Proteomes" id="UP001206925"/>
    </source>
</evidence>
<dbReference type="AlphaFoldDB" id="A0AAD5CNR8"/>
<gene>
    <name evidence="2" type="ORF">M8C21_003899</name>
</gene>
<dbReference type="Proteomes" id="UP001206925">
    <property type="component" value="Unassembled WGS sequence"/>
</dbReference>
<protein>
    <recommendedName>
        <fullName evidence="1">DUF7642 domain-containing protein</fullName>
    </recommendedName>
</protein>
<proteinExistence type="predicted"/>
<comment type="caution">
    <text evidence="2">The sequence shown here is derived from an EMBL/GenBank/DDBJ whole genome shotgun (WGS) entry which is preliminary data.</text>
</comment>
<name>A0AAD5CNR8_AMBAR</name>